<dbReference type="GO" id="GO:0005813">
    <property type="term" value="C:centrosome"/>
    <property type="evidence" value="ECO:0007669"/>
    <property type="project" value="InterPro"/>
</dbReference>
<dbReference type="PANTHER" id="PTHR22545">
    <property type="entry name" value="CENTROSOMAL PROTEIN OF 95 KDA"/>
    <property type="match status" value="1"/>
</dbReference>
<sequence>MLAERLDKERLDTGVREMAQQQMLERVKRELRKKMEAEIKLYQEQMFQDDDNVHFRQKDADRVKQHLHLARYTGKV</sequence>
<protein>
    <submittedName>
        <fullName evidence="1">Uncharacterized protein</fullName>
    </submittedName>
</protein>
<dbReference type="AlphaFoldDB" id="A0A2C9LY83"/>
<reference evidence="1" key="1">
    <citation type="submission" date="2020-05" db="UniProtKB">
        <authorList>
            <consortium name="EnsemblMetazoa"/>
        </authorList>
    </citation>
    <scope>IDENTIFICATION</scope>
    <source>
        <strain evidence="1">BB02</strain>
    </source>
</reference>
<dbReference type="VEuPathDB" id="VectorBase:BGLAX_040386"/>
<organism evidence="1 2">
    <name type="scientific">Biomphalaria glabrata</name>
    <name type="common">Bloodfluke planorb</name>
    <name type="synonym">Freshwater snail</name>
    <dbReference type="NCBI Taxonomy" id="6526"/>
    <lineage>
        <taxon>Eukaryota</taxon>
        <taxon>Metazoa</taxon>
        <taxon>Spiralia</taxon>
        <taxon>Lophotrochozoa</taxon>
        <taxon>Mollusca</taxon>
        <taxon>Gastropoda</taxon>
        <taxon>Heterobranchia</taxon>
        <taxon>Euthyneura</taxon>
        <taxon>Panpulmonata</taxon>
        <taxon>Hygrophila</taxon>
        <taxon>Lymnaeoidea</taxon>
        <taxon>Planorbidae</taxon>
        <taxon>Biomphalaria</taxon>
    </lineage>
</organism>
<gene>
    <name evidence="1" type="primary">106056804</name>
</gene>
<proteinExistence type="predicted"/>
<dbReference type="InterPro" id="IPR026619">
    <property type="entry name" value="CEP95"/>
</dbReference>
<accession>A0A2C9LY83</accession>
<dbReference type="GO" id="GO:0000922">
    <property type="term" value="C:spindle pole"/>
    <property type="evidence" value="ECO:0007669"/>
    <property type="project" value="InterPro"/>
</dbReference>
<dbReference type="PANTHER" id="PTHR22545:SF0">
    <property type="entry name" value="CENTROSOMAL PROTEIN OF 95 KDA"/>
    <property type="match status" value="1"/>
</dbReference>
<evidence type="ECO:0000313" key="1">
    <source>
        <dbReference type="EnsemblMetazoa" id="BGLB036336-PA"/>
    </source>
</evidence>
<name>A0A2C9LY83_BIOGL</name>
<dbReference type="VEuPathDB" id="VectorBase:BGLB036336"/>
<dbReference type="Proteomes" id="UP000076420">
    <property type="component" value="Unassembled WGS sequence"/>
</dbReference>
<dbReference type="EnsemblMetazoa" id="BGLB036336-RA">
    <property type="protein sequence ID" value="BGLB036336-PA"/>
    <property type="gene ID" value="BGLB036336"/>
</dbReference>
<evidence type="ECO:0000313" key="2">
    <source>
        <dbReference type="Proteomes" id="UP000076420"/>
    </source>
</evidence>
<dbReference type="KEGG" id="bgt:106056804"/>